<name>A0A1R3KY14_9ROSI</name>
<comment type="caution">
    <text evidence="2">The sequence shown here is derived from an EMBL/GenBank/DDBJ whole genome shotgun (WGS) entry which is preliminary data.</text>
</comment>
<proteinExistence type="predicted"/>
<organism evidence="2 3">
    <name type="scientific">Corchorus olitorius</name>
    <dbReference type="NCBI Taxonomy" id="93759"/>
    <lineage>
        <taxon>Eukaryota</taxon>
        <taxon>Viridiplantae</taxon>
        <taxon>Streptophyta</taxon>
        <taxon>Embryophyta</taxon>
        <taxon>Tracheophyta</taxon>
        <taxon>Spermatophyta</taxon>
        <taxon>Magnoliopsida</taxon>
        <taxon>eudicotyledons</taxon>
        <taxon>Gunneridae</taxon>
        <taxon>Pentapetalae</taxon>
        <taxon>rosids</taxon>
        <taxon>malvids</taxon>
        <taxon>Malvales</taxon>
        <taxon>Malvaceae</taxon>
        <taxon>Grewioideae</taxon>
        <taxon>Apeibeae</taxon>
        <taxon>Corchorus</taxon>
    </lineage>
</organism>
<feature type="region of interest" description="Disordered" evidence="1">
    <location>
        <begin position="43"/>
        <end position="70"/>
    </location>
</feature>
<keyword evidence="3" id="KW-1185">Reference proteome</keyword>
<sequence length="103" mass="11714">MALPNSSHPYKIYVTAQPHNFFKDDQSLESPLIRFKCNIKMIKRRPNRRAPPHQPPLTLPGSPKDTKSDLLNLSPSSSFSKILSKYLDLHKMAISDLPLPFSD</sequence>
<dbReference type="AlphaFoldDB" id="A0A1R3KY14"/>
<dbReference type="EMBL" id="AWUE01010104">
    <property type="protein sequence ID" value="OMP11918.1"/>
    <property type="molecule type" value="Genomic_DNA"/>
</dbReference>
<evidence type="ECO:0000313" key="3">
    <source>
        <dbReference type="Proteomes" id="UP000187203"/>
    </source>
</evidence>
<accession>A0A1R3KY14</accession>
<dbReference type="STRING" id="93759.A0A1R3KY14"/>
<gene>
    <name evidence="2" type="ORF">COLO4_03594</name>
</gene>
<reference evidence="3" key="1">
    <citation type="submission" date="2013-09" db="EMBL/GenBank/DDBJ databases">
        <title>Corchorus olitorius genome sequencing.</title>
        <authorList>
            <person name="Alam M."/>
            <person name="Haque M.S."/>
            <person name="Islam M.S."/>
            <person name="Emdad E.M."/>
            <person name="Islam M.M."/>
            <person name="Ahmed B."/>
            <person name="Halim A."/>
            <person name="Hossen Q.M.M."/>
            <person name="Hossain M.Z."/>
            <person name="Ahmed R."/>
            <person name="Khan M.M."/>
            <person name="Islam R."/>
            <person name="Rashid M.M."/>
            <person name="Khan S.A."/>
            <person name="Rahman M.S."/>
            <person name="Alam M."/>
            <person name="Yahiya A.S."/>
            <person name="Khan M.S."/>
            <person name="Azam M.S."/>
            <person name="Haque T."/>
            <person name="Lashkar M.Z.H."/>
            <person name="Akhand A.I."/>
            <person name="Morshed G."/>
            <person name="Roy S."/>
            <person name="Uddin K.S."/>
            <person name="Rabeya T."/>
            <person name="Hossain A.S."/>
            <person name="Chowdhury A."/>
            <person name="Snigdha A.R."/>
            <person name="Mortoza M.S."/>
            <person name="Matin S.A."/>
            <person name="Hoque S.M.E."/>
            <person name="Islam M.K."/>
            <person name="Roy D.K."/>
            <person name="Haider R."/>
            <person name="Moosa M.M."/>
            <person name="Elias S.M."/>
            <person name="Hasan A.M."/>
            <person name="Jahan S."/>
            <person name="Shafiuddin M."/>
            <person name="Mahmood N."/>
            <person name="Shommy N.S."/>
        </authorList>
    </citation>
    <scope>NUCLEOTIDE SEQUENCE [LARGE SCALE GENOMIC DNA]</scope>
    <source>
        <strain evidence="3">cv. O-4</strain>
    </source>
</reference>
<dbReference type="Proteomes" id="UP000187203">
    <property type="component" value="Unassembled WGS sequence"/>
</dbReference>
<protein>
    <submittedName>
        <fullName evidence="2">Uncharacterized protein</fullName>
    </submittedName>
</protein>
<evidence type="ECO:0000256" key="1">
    <source>
        <dbReference type="SAM" id="MobiDB-lite"/>
    </source>
</evidence>
<evidence type="ECO:0000313" key="2">
    <source>
        <dbReference type="EMBL" id="OMP11918.1"/>
    </source>
</evidence>